<evidence type="ECO:0000313" key="2">
    <source>
        <dbReference type="EMBL" id="MCW1884322.1"/>
    </source>
</evidence>
<reference evidence="2 3" key="1">
    <citation type="submission" date="2022-10" db="EMBL/GenBank/DDBJ databases">
        <title>Luteolibacter flavescens strain MCCC 1K03193, whole genome shotgun sequencing project.</title>
        <authorList>
            <person name="Zhao G."/>
            <person name="Shen L."/>
        </authorList>
    </citation>
    <scope>NUCLEOTIDE SEQUENCE [LARGE SCALE GENOMIC DNA]</scope>
    <source>
        <strain evidence="2 3">MCCC 1K03193</strain>
    </source>
</reference>
<evidence type="ECO:0000256" key="1">
    <source>
        <dbReference type="SAM" id="SignalP"/>
    </source>
</evidence>
<evidence type="ECO:0000313" key="3">
    <source>
        <dbReference type="Proteomes" id="UP001207930"/>
    </source>
</evidence>
<dbReference type="RefSeq" id="WP_264500282.1">
    <property type="nucleotide sequence ID" value="NZ_JAPDDS010000003.1"/>
</dbReference>
<feature type="signal peptide" evidence="1">
    <location>
        <begin position="1"/>
        <end position="21"/>
    </location>
</feature>
<comment type="caution">
    <text evidence="2">The sequence shown here is derived from an EMBL/GenBank/DDBJ whole genome shotgun (WGS) entry which is preliminary data.</text>
</comment>
<dbReference type="EMBL" id="JAPDDS010000003">
    <property type="protein sequence ID" value="MCW1884322.1"/>
    <property type="molecule type" value="Genomic_DNA"/>
</dbReference>
<dbReference type="Proteomes" id="UP001207930">
    <property type="component" value="Unassembled WGS sequence"/>
</dbReference>
<keyword evidence="1" id="KW-0732">Signal</keyword>
<protein>
    <submittedName>
        <fullName evidence="2">Uncharacterized protein</fullName>
    </submittedName>
</protein>
<sequence length="503" mass="54104">MSSPFFRLLVLPVLFSAVAHADLDDWRVSQLPVASAGDNNWYFFPDIAKTPRVLVKATGTGNNVNRRLLTGGPPVWTAEPATATPSLNKQGISVPFLNGMFLIAAHNNALRMTFLNASGAATASELIDSTVPVTSTGLSAALDPDGNLHVIYIGRSGTSTETIRYARRTTSGSWIKTNLDLSTTTSPFIRNTVILPSSPTSATVYASMKTGTVVSLLRLSISITGTLPRFSNPANLGNNIAEPIAGNRLGGADRVYYFLSNGQQSAWNMRQVNDPDPIQTIGLALPTSIICKPGPDNKQRVVWLDGLGKKIHYLKPSTDPQKVFDVLHPVTGTTGSAEVRGLHFDPSDTPYLLYRNNSSQGFIAYPDENFDSDGNGRADLLDFAFNSTKAGIDVLPPGPAAPGLPLSENKFKFRIPTIGSAFVNGTGGIQSTKNLIYSVQTSTNAINWTTLGSGSPLFFVEHSSTGTFPDQVKTFTVMYNETIPAAPSRRFFRVKVTRPAVAY</sequence>
<keyword evidence="3" id="KW-1185">Reference proteome</keyword>
<feature type="chain" id="PRO_5046474729" evidence="1">
    <location>
        <begin position="22"/>
        <end position="503"/>
    </location>
</feature>
<gene>
    <name evidence="2" type="ORF">OKA04_06235</name>
</gene>
<organism evidence="2 3">
    <name type="scientific">Luteolibacter flavescens</name>
    <dbReference type="NCBI Taxonomy" id="1859460"/>
    <lineage>
        <taxon>Bacteria</taxon>
        <taxon>Pseudomonadati</taxon>
        <taxon>Verrucomicrobiota</taxon>
        <taxon>Verrucomicrobiia</taxon>
        <taxon>Verrucomicrobiales</taxon>
        <taxon>Verrucomicrobiaceae</taxon>
        <taxon>Luteolibacter</taxon>
    </lineage>
</organism>
<dbReference type="SUPFAM" id="SSF89372">
    <property type="entry name" value="Fucose-specific lectin"/>
    <property type="match status" value="1"/>
</dbReference>
<name>A0ABT3FL63_9BACT</name>
<proteinExistence type="predicted"/>
<accession>A0ABT3FL63</accession>